<protein>
    <recommendedName>
        <fullName evidence="3">histidine kinase</fullName>
        <ecNumber evidence="3">2.7.13.3</ecNumber>
    </recommendedName>
</protein>
<keyword evidence="12" id="KW-0902">Two-component regulatory system</keyword>
<dbReference type="Gene3D" id="6.10.340.10">
    <property type="match status" value="1"/>
</dbReference>
<proteinExistence type="predicted"/>
<feature type="domain" description="Histidine kinase" evidence="15">
    <location>
        <begin position="284"/>
        <end position="499"/>
    </location>
</feature>
<dbReference type="InterPro" id="IPR005467">
    <property type="entry name" value="His_kinase_dom"/>
</dbReference>
<dbReference type="InterPro" id="IPR050398">
    <property type="entry name" value="HssS/ArlS-like"/>
</dbReference>
<keyword evidence="10" id="KW-0067">ATP-binding</keyword>
<evidence type="ECO:0000256" key="3">
    <source>
        <dbReference type="ARBA" id="ARBA00012438"/>
    </source>
</evidence>
<dbReference type="FunFam" id="1.10.287.130:FF:000008">
    <property type="entry name" value="Two-component sensor histidine kinase"/>
    <property type="match status" value="1"/>
</dbReference>
<dbReference type="EMBL" id="CP011074">
    <property type="protein sequence ID" value="AKF92569.1"/>
    <property type="molecule type" value="Genomic_DNA"/>
</dbReference>
<dbReference type="Pfam" id="PF00512">
    <property type="entry name" value="HisKA"/>
    <property type="match status" value="1"/>
</dbReference>
<dbReference type="InterPro" id="IPR004358">
    <property type="entry name" value="Sig_transdc_His_kin-like_C"/>
</dbReference>
<name>A0A0F7BYR7_BRELA</name>
<organism evidence="17">
    <name type="scientific">Brevibacillus laterosporus</name>
    <name type="common">Bacillus laterosporus</name>
    <dbReference type="NCBI Taxonomy" id="1465"/>
    <lineage>
        <taxon>Bacteria</taxon>
        <taxon>Bacillati</taxon>
        <taxon>Bacillota</taxon>
        <taxon>Bacilli</taxon>
        <taxon>Bacillales</taxon>
        <taxon>Paenibacillaceae</taxon>
        <taxon>Brevibacillus</taxon>
    </lineage>
</organism>
<evidence type="ECO:0000256" key="2">
    <source>
        <dbReference type="ARBA" id="ARBA00004651"/>
    </source>
</evidence>
<dbReference type="PRINTS" id="PR00344">
    <property type="entry name" value="BCTRLSENSOR"/>
</dbReference>
<keyword evidence="5" id="KW-0597">Phosphoprotein</keyword>
<feature type="transmembrane region" description="Helical" evidence="14">
    <location>
        <begin position="195"/>
        <end position="215"/>
    </location>
</feature>
<dbReference type="Gene3D" id="1.10.287.130">
    <property type="match status" value="1"/>
</dbReference>
<evidence type="ECO:0000256" key="9">
    <source>
        <dbReference type="ARBA" id="ARBA00022777"/>
    </source>
</evidence>
<dbReference type="GO" id="GO:0000155">
    <property type="term" value="F:phosphorelay sensor kinase activity"/>
    <property type="evidence" value="ECO:0007669"/>
    <property type="project" value="InterPro"/>
</dbReference>
<dbReference type="PANTHER" id="PTHR45528">
    <property type="entry name" value="SENSOR HISTIDINE KINASE CPXA"/>
    <property type="match status" value="1"/>
</dbReference>
<keyword evidence="13 14" id="KW-0472">Membrane</keyword>
<dbReference type="PROSITE" id="PS50109">
    <property type="entry name" value="HIS_KIN"/>
    <property type="match status" value="1"/>
</dbReference>
<dbReference type="SUPFAM" id="SSF158472">
    <property type="entry name" value="HAMP domain-like"/>
    <property type="match status" value="1"/>
</dbReference>
<dbReference type="SUPFAM" id="SSF47384">
    <property type="entry name" value="Homodimeric domain of signal transducing histidine kinase"/>
    <property type="match status" value="1"/>
</dbReference>
<evidence type="ECO:0000256" key="8">
    <source>
        <dbReference type="ARBA" id="ARBA00022741"/>
    </source>
</evidence>
<dbReference type="SMART" id="SM00388">
    <property type="entry name" value="HisKA"/>
    <property type="match status" value="1"/>
</dbReference>
<feature type="domain" description="HAMP" evidence="16">
    <location>
        <begin position="217"/>
        <end position="269"/>
    </location>
</feature>
<dbReference type="PROSITE" id="PS50885">
    <property type="entry name" value="HAMP"/>
    <property type="match status" value="1"/>
</dbReference>
<evidence type="ECO:0000256" key="6">
    <source>
        <dbReference type="ARBA" id="ARBA00022679"/>
    </source>
</evidence>
<dbReference type="CDD" id="cd00082">
    <property type="entry name" value="HisKA"/>
    <property type="match status" value="1"/>
</dbReference>
<keyword evidence="4" id="KW-1003">Cell membrane</keyword>
<keyword evidence="8" id="KW-0547">Nucleotide-binding</keyword>
<evidence type="ECO:0000256" key="14">
    <source>
        <dbReference type="SAM" id="Phobius"/>
    </source>
</evidence>
<accession>A0A0F7BYR7</accession>
<dbReference type="PANTHER" id="PTHR45528:SF8">
    <property type="entry name" value="HISTIDINE KINASE"/>
    <property type="match status" value="1"/>
</dbReference>
<dbReference type="EC" id="2.7.13.3" evidence="3"/>
<dbReference type="InterPro" id="IPR036097">
    <property type="entry name" value="HisK_dim/P_sf"/>
</dbReference>
<dbReference type="GO" id="GO:0005524">
    <property type="term" value="F:ATP binding"/>
    <property type="evidence" value="ECO:0007669"/>
    <property type="project" value="UniProtKB-KW"/>
</dbReference>
<gene>
    <name evidence="17" type="ORF">EX87_01890</name>
</gene>
<evidence type="ECO:0000256" key="5">
    <source>
        <dbReference type="ARBA" id="ARBA00022553"/>
    </source>
</evidence>
<evidence type="ECO:0000313" key="17">
    <source>
        <dbReference type="EMBL" id="AKF92569.1"/>
    </source>
</evidence>
<keyword evidence="6" id="KW-0808">Transferase</keyword>
<reference evidence="17" key="1">
    <citation type="submission" date="2015-03" db="EMBL/GenBank/DDBJ databases">
        <title>MIGS Cultured Bacterial/Archaeal sample from Brevibacillus laterosporus.</title>
        <authorList>
            <person name="Zeng D."/>
            <person name="Zhu L."/>
            <person name="Dong G."/>
            <person name="Ye W."/>
            <person name="Ren D."/>
            <person name="Wu L."/>
            <person name="Xu J."/>
            <person name="Li G."/>
            <person name="Guo L."/>
        </authorList>
    </citation>
    <scope>NUCLEOTIDE SEQUENCE</scope>
    <source>
        <strain evidence="17">B9</strain>
    </source>
</reference>
<comment type="catalytic activity">
    <reaction evidence="1">
        <text>ATP + protein L-histidine = ADP + protein N-phospho-L-histidine.</text>
        <dbReference type="EC" id="2.7.13.3"/>
    </reaction>
</comment>
<dbReference type="GO" id="GO:0005886">
    <property type="term" value="C:plasma membrane"/>
    <property type="evidence" value="ECO:0007669"/>
    <property type="project" value="UniProtKB-SubCell"/>
</dbReference>
<feature type="transmembrane region" description="Helical" evidence="14">
    <location>
        <begin position="33"/>
        <end position="55"/>
    </location>
</feature>
<dbReference type="FunFam" id="3.30.565.10:FF:000013">
    <property type="entry name" value="Two-component sensor histidine kinase"/>
    <property type="match status" value="1"/>
</dbReference>
<dbReference type="InterPro" id="IPR036890">
    <property type="entry name" value="HATPase_C_sf"/>
</dbReference>
<dbReference type="Pfam" id="PF02518">
    <property type="entry name" value="HATPase_c"/>
    <property type="match status" value="1"/>
</dbReference>
<dbReference type="InterPro" id="IPR003594">
    <property type="entry name" value="HATPase_dom"/>
</dbReference>
<evidence type="ECO:0000259" key="15">
    <source>
        <dbReference type="PROSITE" id="PS50109"/>
    </source>
</evidence>
<dbReference type="SUPFAM" id="SSF55874">
    <property type="entry name" value="ATPase domain of HSP90 chaperone/DNA topoisomerase II/histidine kinase"/>
    <property type="match status" value="1"/>
</dbReference>
<dbReference type="SMART" id="SM00304">
    <property type="entry name" value="HAMP"/>
    <property type="match status" value="1"/>
</dbReference>
<evidence type="ECO:0000256" key="1">
    <source>
        <dbReference type="ARBA" id="ARBA00000085"/>
    </source>
</evidence>
<dbReference type="InterPro" id="IPR003661">
    <property type="entry name" value="HisK_dim/P_dom"/>
</dbReference>
<evidence type="ECO:0000256" key="12">
    <source>
        <dbReference type="ARBA" id="ARBA00023012"/>
    </source>
</evidence>
<keyword evidence="11 14" id="KW-1133">Transmembrane helix</keyword>
<dbReference type="InterPro" id="IPR003660">
    <property type="entry name" value="HAMP_dom"/>
</dbReference>
<comment type="subcellular location">
    <subcellularLocation>
        <location evidence="2">Cell membrane</location>
        <topology evidence="2">Multi-pass membrane protein</topology>
    </subcellularLocation>
</comment>
<dbReference type="Pfam" id="PF00672">
    <property type="entry name" value="HAMP"/>
    <property type="match status" value="1"/>
</dbReference>
<dbReference type="Gene3D" id="3.30.565.10">
    <property type="entry name" value="Histidine kinase-like ATPase, C-terminal domain"/>
    <property type="match status" value="1"/>
</dbReference>
<evidence type="ECO:0000256" key="11">
    <source>
        <dbReference type="ARBA" id="ARBA00022989"/>
    </source>
</evidence>
<sequence length="499" mass="57495">MKLRWNPFKLIPYTFYACYKLAKKMIAQGKSSLRIQLIAAFGLCVLAGFFVANVLNPYMLTQQAYIDYTQGMENIDNHARNLISTLRTENENKQQNPSYQFDLQEIIDDRSDSGKYRILLADEQGKVLYKSKQTSEATIDIHSVIQNAMDVRIYRQDYQNEAKEFVSFYPVDVGEKKLYLIVRGMPEPSIIYRTGYSQLPGLIGFGVFIFSFYYLTKRKMYQIQSISQGIQEMALGNLDIRVPVNSNDELGQLAQNINVMAMQLHHTREEERKAERTKHELITNVSHDLRTPLTSIMGYLRLIQDKRYHSEGQLEEYAGIAVNKSEQLKRLIEDLFDYTKLSNNGVGMQMQRVDILEMLEQLMEELVPQAEEEGLSFRKNYAVDHLFVHVDADKIVRVFDNLLINAIKYSDKPGEILINAEQLGSSIRISIGNKSPKLTPQELERLFERFYKVDESRSMAKEGSGLGLAIAKSIVELHCGKIWAESHDNMILFYVELPQ</sequence>
<keyword evidence="7 14" id="KW-0812">Transmembrane</keyword>
<evidence type="ECO:0000256" key="7">
    <source>
        <dbReference type="ARBA" id="ARBA00022692"/>
    </source>
</evidence>
<evidence type="ECO:0000256" key="10">
    <source>
        <dbReference type="ARBA" id="ARBA00022840"/>
    </source>
</evidence>
<dbReference type="CDD" id="cd06225">
    <property type="entry name" value="HAMP"/>
    <property type="match status" value="1"/>
</dbReference>
<evidence type="ECO:0000259" key="16">
    <source>
        <dbReference type="PROSITE" id="PS50885"/>
    </source>
</evidence>
<evidence type="ECO:0000256" key="13">
    <source>
        <dbReference type="ARBA" id="ARBA00023136"/>
    </source>
</evidence>
<dbReference type="AlphaFoldDB" id="A0A0F7BYR7"/>
<keyword evidence="9 17" id="KW-0418">Kinase</keyword>
<dbReference type="SMART" id="SM00387">
    <property type="entry name" value="HATPase_c"/>
    <property type="match status" value="1"/>
</dbReference>
<evidence type="ECO:0000256" key="4">
    <source>
        <dbReference type="ARBA" id="ARBA00022475"/>
    </source>
</evidence>